<feature type="chain" id="PRO_5026669302" evidence="2">
    <location>
        <begin position="25"/>
        <end position="828"/>
    </location>
</feature>
<dbReference type="InParanoid" id="A0A6N7EUD1"/>
<dbReference type="EMBL" id="WHNW01000002">
    <property type="protein sequence ID" value="MPV85593.1"/>
    <property type="molecule type" value="Genomic_DNA"/>
</dbReference>
<proteinExistence type="predicted"/>
<keyword evidence="2" id="KW-0732">Signal</keyword>
<organism evidence="3 4">
    <name type="scientific">Ostreibacterium oceani</name>
    <dbReference type="NCBI Taxonomy" id="2654998"/>
    <lineage>
        <taxon>Bacteria</taxon>
        <taxon>Pseudomonadati</taxon>
        <taxon>Pseudomonadota</taxon>
        <taxon>Gammaproteobacteria</taxon>
        <taxon>Cardiobacteriales</taxon>
        <taxon>Ostreibacteriaceae</taxon>
        <taxon>Ostreibacterium</taxon>
    </lineage>
</organism>
<evidence type="ECO:0000313" key="3">
    <source>
        <dbReference type="EMBL" id="MPV85593.1"/>
    </source>
</evidence>
<reference evidence="3 4" key="1">
    <citation type="submission" date="2019-10" db="EMBL/GenBank/DDBJ databases">
        <title>Cardiobacteriales fam. a chemoheterotrophic member of the order Cardiobacteriales, and proposal of Cardiobacteriales fam. nov.</title>
        <authorList>
            <person name="Wang C."/>
        </authorList>
    </citation>
    <scope>NUCLEOTIDE SEQUENCE [LARGE SCALE GENOMIC DNA]</scope>
    <source>
        <strain evidence="3 4">ML27</strain>
    </source>
</reference>
<dbReference type="AlphaFoldDB" id="A0A6N7EUD1"/>
<feature type="signal peptide" evidence="2">
    <location>
        <begin position="1"/>
        <end position="24"/>
    </location>
</feature>
<dbReference type="RefSeq" id="WP_152808998.1">
    <property type="nucleotide sequence ID" value="NZ_WHNW01000002.1"/>
</dbReference>
<accession>A0A6N7EUD1</accession>
<name>A0A6N7EUD1_9GAMM</name>
<comment type="caution">
    <text evidence="3">The sequence shown here is derived from an EMBL/GenBank/DDBJ whole genome shotgun (WGS) entry which is preliminary data.</text>
</comment>
<feature type="compositionally biased region" description="Polar residues" evidence="1">
    <location>
        <begin position="648"/>
        <end position="660"/>
    </location>
</feature>
<protein>
    <submittedName>
        <fullName evidence="3">Uncharacterized protein</fullName>
    </submittedName>
</protein>
<dbReference type="Proteomes" id="UP000471298">
    <property type="component" value="Unassembled WGS sequence"/>
</dbReference>
<gene>
    <name evidence="3" type="ORF">GCU85_02435</name>
</gene>
<evidence type="ECO:0000256" key="1">
    <source>
        <dbReference type="SAM" id="MobiDB-lite"/>
    </source>
</evidence>
<evidence type="ECO:0000256" key="2">
    <source>
        <dbReference type="SAM" id="SignalP"/>
    </source>
</evidence>
<feature type="region of interest" description="Disordered" evidence="1">
    <location>
        <begin position="640"/>
        <end position="660"/>
    </location>
</feature>
<keyword evidence="4" id="KW-1185">Reference proteome</keyword>
<evidence type="ECO:0000313" key="4">
    <source>
        <dbReference type="Proteomes" id="UP000471298"/>
    </source>
</evidence>
<sequence length="828" mass="92803">MNKKRGISLLCTIVALVGMISSAAATTIAPGVSSAESTATTGAASDAVKQSVDQLAVQSAEPLAETLAQIENAAVMAIDRRFLTVIQLFNQQFPDAPPVNLVFQDNQYALQQQQRIIARFEDLGFYTLHEGLRLTAAALMGTQSKITQRINRDLSQLPLTINELIAKAIAHNTQAQTDDESLATVAQHLVLMNFLVEDTLDAMDIVQANSWMLVAWLESRTGVRDDGLLTLLAHNLGYTVFAEHTAAKLGDHPLTNFYDTEAITGNTPIATLFRIKKAAHYQDVAAWQDQVLALQGKPVSLTHILYGLRHLDAYQIRSKYLLLYPLMVYHDFLGSKEMNHLVYQSGSLRLDIDAIDEMSHALAKPVDFSPSLLINHFEQAIHKQTPLPVGGVLHEAVLINYWQSRLLNAYYDMAVYLTEIESNQLLAERLLRVFAENAHSQTGLLLYRWFRVMAAQEDTYQQAVDQFILIADSPLASVPILTALLDRQYYLRPTVTAAYLAGRETLFSRLDSRYHHQTKRFRINAQSGGELLFSLKKNHYRLNQDVLIGLNHLGDVALIQQALTYSEQPNDRVALLNLLFQYGAGDAQALTELKKHYEEKGSFFMLKNYVDALLMQSTRLVNDSASDSASGSISHSESQATVAREWQKTQQSPHQTSNNYADEAIQALDEWITQRRDISRRDYLELISLIARAKAADGDLSNAWRAIFPTLGYRYPPAMRVAADVSLAQKKITQTQQIIADYKRLHPSTLSSLAYQLRSLLLQQKYDSALDLVTNWYFPLSAKQFQQYVIHPIRTMPLTDAEKKALSAIVSNSTISHERKAQLSAVLQ</sequence>